<proteinExistence type="predicted"/>
<accession>A0A0A9CBR6</accession>
<organism evidence="1">
    <name type="scientific">Arundo donax</name>
    <name type="common">Giant reed</name>
    <name type="synonym">Donax arundinaceus</name>
    <dbReference type="NCBI Taxonomy" id="35708"/>
    <lineage>
        <taxon>Eukaryota</taxon>
        <taxon>Viridiplantae</taxon>
        <taxon>Streptophyta</taxon>
        <taxon>Embryophyta</taxon>
        <taxon>Tracheophyta</taxon>
        <taxon>Spermatophyta</taxon>
        <taxon>Magnoliopsida</taxon>
        <taxon>Liliopsida</taxon>
        <taxon>Poales</taxon>
        <taxon>Poaceae</taxon>
        <taxon>PACMAD clade</taxon>
        <taxon>Arundinoideae</taxon>
        <taxon>Arundineae</taxon>
        <taxon>Arundo</taxon>
    </lineage>
</organism>
<protein>
    <submittedName>
        <fullName evidence="1">Uncharacterized protein</fullName>
    </submittedName>
</protein>
<evidence type="ECO:0000313" key="1">
    <source>
        <dbReference type="EMBL" id="JAD73739.1"/>
    </source>
</evidence>
<reference evidence="1" key="2">
    <citation type="journal article" date="2015" name="Data Brief">
        <title>Shoot transcriptome of the giant reed, Arundo donax.</title>
        <authorList>
            <person name="Barrero R.A."/>
            <person name="Guerrero F.D."/>
            <person name="Moolhuijzen P."/>
            <person name="Goolsby J.A."/>
            <person name="Tidwell J."/>
            <person name="Bellgard S.E."/>
            <person name="Bellgard M.I."/>
        </authorList>
    </citation>
    <scope>NUCLEOTIDE SEQUENCE</scope>
    <source>
        <tissue evidence="1">Shoot tissue taken approximately 20 cm above the soil surface</tissue>
    </source>
</reference>
<reference evidence="1" key="1">
    <citation type="submission" date="2014-09" db="EMBL/GenBank/DDBJ databases">
        <authorList>
            <person name="Magalhaes I.L.F."/>
            <person name="Oliveira U."/>
            <person name="Santos F.R."/>
            <person name="Vidigal T.H.D.A."/>
            <person name="Brescovit A.D."/>
            <person name="Santos A.J."/>
        </authorList>
    </citation>
    <scope>NUCLEOTIDE SEQUENCE</scope>
    <source>
        <tissue evidence="1">Shoot tissue taken approximately 20 cm above the soil surface</tissue>
    </source>
</reference>
<name>A0A0A9CBR6_ARUDO</name>
<dbReference type="EMBL" id="GBRH01224156">
    <property type="protein sequence ID" value="JAD73739.1"/>
    <property type="molecule type" value="Transcribed_RNA"/>
</dbReference>
<dbReference type="AlphaFoldDB" id="A0A0A9CBR6"/>
<sequence>MQELARIARPTSTTWRCLRSAELFC</sequence>